<dbReference type="AlphaFoldDB" id="A0A3Q7X4U6"/>
<protein>
    <submittedName>
        <fullName evidence="5 6">Uncharacterized protein LOC113785830</fullName>
    </submittedName>
</protein>
<dbReference type="InterPro" id="IPR038538">
    <property type="entry name" value="MTERF_sf"/>
</dbReference>
<dbReference type="PANTHER" id="PTHR13068:SF91">
    <property type="entry name" value="TRANSCRIPTION TERMINATION FACTOR FAMILY PROTEIN"/>
    <property type="match status" value="1"/>
</dbReference>
<keyword evidence="2" id="KW-0805">Transcription regulation</keyword>
<evidence type="ECO:0000256" key="3">
    <source>
        <dbReference type="ARBA" id="ARBA00022946"/>
    </source>
</evidence>
<evidence type="ECO:0000313" key="4">
    <source>
        <dbReference type="Proteomes" id="UP000087171"/>
    </source>
</evidence>
<dbReference type="FunFam" id="1.25.70.10:FF:000001">
    <property type="entry name" value="Mitochondrial transcription termination factor-like"/>
    <property type="match status" value="1"/>
</dbReference>
<evidence type="ECO:0000313" key="6">
    <source>
        <dbReference type="RefSeq" id="XP_027188721.1"/>
    </source>
</evidence>
<dbReference type="Pfam" id="PF02536">
    <property type="entry name" value="mTERF"/>
    <property type="match status" value="2"/>
</dbReference>
<evidence type="ECO:0000256" key="2">
    <source>
        <dbReference type="ARBA" id="ARBA00022472"/>
    </source>
</evidence>
<dbReference type="GeneID" id="113785830"/>
<dbReference type="GO" id="GO:0003676">
    <property type="term" value="F:nucleic acid binding"/>
    <property type="evidence" value="ECO:0007669"/>
    <property type="project" value="InterPro"/>
</dbReference>
<organism evidence="4 5">
    <name type="scientific">Cicer arietinum</name>
    <name type="common">Chickpea</name>
    <name type="synonym">Garbanzo</name>
    <dbReference type="NCBI Taxonomy" id="3827"/>
    <lineage>
        <taxon>Eukaryota</taxon>
        <taxon>Viridiplantae</taxon>
        <taxon>Streptophyta</taxon>
        <taxon>Embryophyta</taxon>
        <taxon>Tracheophyta</taxon>
        <taxon>Spermatophyta</taxon>
        <taxon>Magnoliopsida</taxon>
        <taxon>eudicotyledons</taxon>
        <taxon>Gunneridae</taxon>
        <taxon>Pentapetalae</taxon>
        <taxon>rosids</taxon>
        <taxon>fabids</taxon>
        <taxon>Fabales</taxon>
        <taxon>Fabaceae</taxon>
        <taxon>Papilionoideae</taxon>
        <taxon>50 kb inversion clade</taxon>
        <taxon>NPAAA clade</taxon>
        <taxon>Hologalegina</taxon>
        <taxon>IRL clade</taxon>
        <taxon>Cicereae</taxon>
        <taxon>Cicer</taxon>
    </lineage>
</organism>
<dbReference type="KEGG" id="cam:113785830"/>
<keyword evidence="2" id="KW-0804">Transcription</keyword>
<dbReference type="SMART" id="SM00733">
    <property type="entry name" value="Mterf"/>
    <property type="match status" value="5"/>
</dbReference>
<dbReference type="OrthoDB" id="637682at2759"/>
<comment type="similarity">
    <text evidence="1">Belongs to the mTERF family.</text>
</comment>
<dbReference type="Proteomes" id="UP000087171">
    <property type="component" value="Chromosome Ca1"/>
</dbReference>
<dbReference type="STRING" id="3827.A0A3Q7X4U6"/>
<dbReference type="InterPro" id="IPR003690">
    <property type="entry name" value="MTERF"/>
</dbReference>
<dbReference type="RefSeq" id="XP_027188721.1">
    <property type="nucleotide sequence ID" value="XM_027332920.1"/>
</dbReference>
<gene>
    <name evidence="5 6" type="primary">LOC113785830</name>
</gene>
<keyword evidence="4" id="KW-1185">Reference proteome</keyword>
<dbReference type="GO" id="GO:0006353">
    <property type="term" value="P:DNA-templated transcription termination"/>
    <property type="evidence" value="ECO:0007669"/>
    <property type="project" value="UniProtKB-KW"/>
</dbReference>
<accession>A0A3Q7X4U6</accession>
<name>A0A3Q7X4U6_CICAR</name>
<proteinExistence type="inferred from homology"/>
<dbReference type="PANTHER" id="PTHR13068">
    <property type="entry name" value="CGI-12 PROTEIN-RELATED"/>
    <property type="match status" value="1"/>
</dbReference>
<keyword evidence="3" id="KW-0809">Transit peptide</keyword>
<dbReference type="RefSeq" id="XP_073220815.1">
    <property type="nucleotide sequence ID" value="XM_073364714.1"/>
</dbReference>
<reference evidence="4" key="1">
    <citation type="journal article" date="2013" name="Nat. Biotechnol.">
        <title>Draft genome sequence of chickpea (Cicer arietinum) provides a resource for trait improvement.</title>
        <authorList>
            <person name="Varshney R.K."/>
            <person name="Song C."/>
            <person name="Saxena R.K."/>
            <person name="Azam S."/>
            <person name="Yu S."/>
            <person name="Sharpe A.G."/>
            <person name="Cannon S."/>
            <person name="Baek J."/>
            <person name="Rosen B.D."/>
            <person name="Tar'an B."/>
            <person name="Millan T."/>
            <person name="Zhang X."/>
            <person name="Ramsay L.D."/>
            <person name="Iwata A."/>
            <person name="Wang Y."/>
            <person name="Nelson W."/>
            <person name="Farmer A.D."/>
            <person name="Gaur P.M."/>
            <person name="Soderlund C."/>
            <person name="Penmetsa R.V."/>
            <person name="Xu C."/>
            <person name="Bharti A.K."/>
            <person name="He W."/>
            <person name="Winter P."/>
            <person name="Zhao S."/>
            <person name="Hane J.K."/>
            <person name="Carrasquilla-Garcia N."/>
            <person name="Condie J.A."/>
            <person name="Upadhyaya H.D."/>
            <person name="Luo M.C."/>
            <person name="Thudi M."/>
            <person name="Gowda C.L."/>
            <person name="Singh N.P."/>
            <person name="Lichtenzveig J."/>
            <person name="Gali K.K."/>
            <person name="Rubio J."/>
            <person name="Nadarajan N."/>
            <person name="Dolezel J."/>
            <person name="Bansal K.C."/>
            <person name="Xu X."/>
            <person name="Edwards D."/>
            <person name="Zhang G."/>
            <person name="Kahl G."/>
            <person name="Gil J."/>
            <person name="Singh K.B."/>
            <person name="Datta S.K."/>
            <person name="Jackson S.A."/>
            <person name="Wang J."/>
            <person name="Cook D.R."/>
        </authorList>
    </citation>
    <scope>NUCLEOTIDE SEQUENCE [LARGE SCALE GENOMIC DNA]</scope>
    <source>
        <strain evidence="4">cv. CDC Frontier</strain>
    </source>
</reference>
<sequence>MFTILRHNPIPFLYLKTLTFPSTSRHYYPFLHHYPSPFSLHFCTNTSDSPSFAVSYLIHNFGLSPLFANKLCSTYRLTFKTAQKPDSVLAFFRNQGFSDSQLHNMITRTPGLLSCNPSKRVLPKFQFFLSKGASNSDIVDFLSKNPLVLSASLDNHIVPTYELVYRFLQSDKDAIACAIHHPKFFGSRLVPCNIRLLIENGVSEKTIARILRNWCRSLYTHNMLKLVEELKDLGFNPSQSIFGIALLAKTSVNKTLWKEKVDAFKKWGWSDQDVMEAFRRQPHCMLTSIDKINLVMSFWVNELGWDAMVIAKVPRILGASLERTIIPRVSVIQYLQKKGLRKKNASLTKPLIVGSKHFFDRYVNCFKDESSYILKLYKEKLNQAHAKDKAGM</sequence>
<keyword evidence="2" id="KW-0806">Transcription termination</keyword>
<dbReference type="PaxDb" id="3827-XP_004487882.1"/>
<dbReference type="RefSeq" id="XP_027188719.1">
    <property type="nucleotide sequence ID" value="XM_027332918.1"/>
</dbReference>
<evidence type="ECO:0000256" key="1">
    <source>
        <dbReference type="ARBA" id="ARBA00007692"/>
    </source>
</evidence>
<evidence type="ECO:0000313" key="5">
    <source>
        <dbReference type="RefSeq" id="XP_027188719.1"/>
    </source>
</evidence>
<dbReference type="Gene3D" id="1.25.70.10">
    <property type="entry name" value="Transcription termination factor 3, mitochondrial"/>
    <property type="match status" value="2"/>
</dbReference>
<reference evidence="5 6" key="2">
    <citation type="submission" date="2025-04" db="UniProtKB">
        <authorList>
            <consortium name="RefSeq"/>
        </authorList>
    </citation>
    <scope>IDENTIFICATION</scope>
    <source>
        <tissue evidence="5 6">Etiolated seedlings</tissue>
    </source>
</reference>